<reference evidence="8" key="1">
    <citation type="submission" date="2018-05" db="EMBL/GenBank/DDBJ databases">
        <authorList>
            <person name="Lanie J.A."/>
            <person name="Ng W.-L."/>
            <person name="Kazmierczak K.M."/>
            <person name="Andrzejewski T.M."/>
            <person name="Davidsen T.M."/>
            <person name="Wayne K.J."/>
            <person name="Tettelin H."/>
            <person name="Glass J.I."/>
            <person name="Rusch D."/>
            <person name="Podicherti R."/>
            <person name="Tsui H.-C.T."/>
            <person name="Winkler M.E."/>
        </authorList>
    </citation>
    <scope>NUCLEOTIDE SEQUENCE</scope>
</reference>
<feature type="transmembrane region" description="Helical" evidence="6">
    <location>
        <begin position="12"/>
        <end position="34"/>
    </location>
</feature>
<evidence type="ECO:0000259" key="7">
    <source>
        <dbReference type="Pfam" id="PF01618"/>
    </source>
</evidence>
<gene>
    <name evidence="8" type="ORF">METZ01_LOCUS104662</name>
</gene>
<feature type="transmembrane region" description="Helical" evidence="6">
    <location>
        <begin position="131"/>
        <end position="155"/>
    </location>
</feature>
<feature type="transmembrane region" description="Helical" evidence="6">
    <location>
        <begin position="95"/>
        <end position="119"/>
    </location>
</feature>
<evidence type="ECO:0000256" key="6">
    <source>
        <dbReference type="SAM" id="Phobius"/>
    </source>
</evidence>
<dbReference type="InterPro" id="IPR002898">
    <property type="entry name" value="MotA_ExbB_proton_chnl"/>
</dbReference>
<comment type="subcellular location">
    <subcellularLocation>
        <location evidence="1">Cell membrane</location>
        <topology evidence="1">Multi-pass membrane protein</topology>
    </subcellularLocation>
</comment>
<feature type="transmembrane region" description="Helical" evidence="6">
    <location>
        <begin position="46"/>
        <end position="63"/>
    </location>
</feature>
<dbReference type="Pfam" id="PF01618">
    <property type="entry name" value="MotA_ExbB"/>
    <property type="match status" value="1"/>
</dbReference>
<evidence type="ECO:0000256" key="1">
    <source>
        <dbReference type="ARBA" id="ARBA00004651"/>
    </source>
</evidence>
<keyword evidence="3 6" id="KW-0812">Transmembrane</keyword>
<organism evidence="8">
    <name type="scientific">marine metagenome</name>
    <dbReference type="NCBI Taxonomy" id="408172"/>
    <lineage>
        <taxon>unclassified sequences</taxon>
        <taxon>metagenomes</taxon>
        <taxon>ecological metagenomes</taxon>
    </lineage>
</organism>
<keyword evidence="4 6" id="KW-1133">Transmembrane helix</keyword>
<dbReference type="GO" id="GO:0005886">
    <property type="term" value="C:plasma membrane"/>
    <property type="evidence" value="ECO:0007669"/>
    <property type="project" value="UniProtKB-SubCell"/>
</dbReference>
<feature type="domain" description="MotA/TolQ/ExbB proton channel" evidence="7">
    <location>
        <begin position="98"/>
        <end position="171"/>
    </location>
</feature>
<protein>
    <recommendedName>
        <fullName evidence="7">MotA/TolQ/ExbB proton channel domain-containing protein</fullName>
    </recommendedName>
</protein>
<evidence type="ECO:0000313" key="8">
    <source>
        <dbReference type="EMBL" id="SVA51808.1"/>
    </source>
</evidence>
<evidence type="ECO:0000256" key="2">
    <source>
        <dbReference type="ARBA" id="ARBA00022475"/>
    </source>
</evidence>
<keyword evidence="2" id="KW-1003">Cell membrane</keyword>
<accession>A0A381WI60</accession>
<evidence type="ECO:0000256" key="5">
    <source>
        <dbReference type="ARBA" id="ARBA00023136"/>
    </source>
</evidence>
<evidence type="ECO:0000256" key="4">
    <source>
        <dbReference type="ARBA" id="ARBA00022989"/>
    </source>
</evidence>
<sequence length="177" mass="20215">MDTLTIRKHSIFLKWWWFFSLLIITTIGLFIFDIHNILWANDKTKLSFLILSIFYVMTVHCGYESWLLSRWVNGEIDEVKNINGRHESGWFASDVLLTMGLIGTVAGFILMLAGAFIGINIADVSSVQQALANMAVGMSTALYTTLTGLISSTLLKFQYFRLQQDLERYLDDKRTTD</sequence>
<name>A0A381WI60_9ZZZZ</name>
<dbReference type="AlphaFoldDB" id="A0A381WI60"/>
<proteinExistence type="predicted"/>
<keyword evidence="5 6" id="KW-0472">Membrane</keyword>
<evidence type="ECO:0000256" key="3">
    <source>
        <dbReference type="ARBA" id="ARBA00022692"/>
    </source>
</evidence>
<dbReference type="EMBL" id="UINC01011791">
    <property type="protein sequence ID" value="SVA51808.1"/>
    <property type="molecule type" value="Genomic_DNA"/>
</dbReference>